<dbReference type="InterPro" id="IPR032466">
    <property type="entry name" value="Metal_Hydrolase"/>
</dbReference>
<dbReference type="OrthoDB" id="9765462at2"/>
<reference evidence="3 4" key="1">
    <citation type="submission" date="2018-06" db="EMBL/GenBank/DDBJ databases">
        <title>Thermoflavimicrobium daqus sp. nov., a thermophilic microbe isolated from Moutai-flavour Daqu.</title>
        <authorList>
            <person name="Wang X."/>
            <person name="Zhou H."/>
        </authorList>
    </citation>
    <scope>NUCLEOTIDE SEQUENCE [LARGE SCALE GENOMIC DNA]</scope>
    <source>
        <strain evidence="3 4">FBKL4.011</strain>
    </source>
</reference>
<organism evidence="3 4">
    <name type="scientific">Thermoflavimicrobium daqui</name>
    <dbReference type="NCBI Taxonomy" id="2137476"/>
    <lineage>
        <taxon>Bacteria</taxon>
        <taxon>Bacillati</taxon>
        <taxon>Bacillota</taxon>
        <taxon>Bacilli</taxon>
        <taxon>Bacillales</taxon>
        <taxon>Thermoactinomycetaceae</taxon>
        <taxon>Thermoflavimicrobium</taxon>
    </lineage>
</organism>
<evidence type="ECO:0000259" key="2">
    <source>
        <dbReference type="Pfam" id="PF01979"/>
    </source>
</evidence>
<dbReference type="InterPro" id="IPR011059">
    <property type="entry name" value="Metal-dep_hydrolase_composite"/>
</dbReference>
<comment type="similarity">
    <text evidence="1">Belongs to the metallo-dependent hydrolases superfamily. Hydantoinase/dihydropyrimidinase family.</text>
</comment>
<dbReference type="AlphaFoldDB" id="A0A364K317"/>
<comment type="caution">
    <text evidence="3">The sequence shown here is derived from an EMBL/GenBank/DDBJ whole genome shotgun (WGS) entry which is preliminary data.</text>
</comment>
<evidence type="ECO:0000313" key="4">
    <source>
        <dbReference type="Proteomes" id="UP000251213"/>
    </source>
</evidence>
<gene>
    <name evidence="3" type="ORF">DL897_13615</name>
</gene>
<evidence type="ECO:0000256" key="1">
    <source>
        <dbReference type="ARBA" id="ARBA00008829"/>
    </source>
</evidence>
<dbReference type="Gene3D" id="3.20.20.140">
    <property type="entry name" value="Metal-dependent hydrolases"/>
    <property type="match status" value="1"/>
</dbReference>
<dbReference type="RefSeq" id="WP_113659702.1">
    <property type="nucleotide sequence ID" value="NZ_KZ845670.1"/>
</dbReference>
<reference evidence="3 4" key="2">
    <citation type="submission" date="2018-06" db="EMBL/GenBank/DDBJ databases">
        <authorList>
            <person name="Zhirakovskaya E."/>
        </authorList>
    </citation>
    <scope>NUCLEOTIDE SEQUENCE [LARGE SCALE GENOMIC DNA]</scope>
    <source>
        <strain evidence="3 4">FBKL4.011</strain>
    </source>
</reference>
<dbReference type="Gene3D" id="2.30.40.10">
    <property type="entry name" value="Urease, subunit C, domain 1"/>
    <property type="match status" value="1"/>
</dbReference>
<dbReference type="Proteomes" id="UP000251213">
    <property type="component" value="Unassembled WGS sequence"/>
</dbReference>
<dbReference type="GO" id="GO:0005737">
    <property type="term" value="C:cytoplasm"/>
    <property type="evidence" value="ECO:0007669"/>
    <property type="project" value="TreeGrafter"/>
</dbReference>
<dbReference type="Pfam" id="PF01979">
    <property type="entry name" value="Amidohydro_1"/>
    <property type="match status" value="1"/>
</dbReference>
<dbReference type="NCBIfam" id="TIGR00857">
    <property type="entry name" value="pyrC_multi"/>
    <property type="match status" value="1"/>
</dbReference>
<dbReference type="PANTHER" id="PTHR43668">
    <property type="entry name" value="ALLANTOINASE"/>
    <property type="match status" value="1"/>
</dbReference>
<keyword evidence="4" id="KW-1185">Reference proteome</keyword>
<dbReference type="InterPro" id="IPR006680">
    <property type="entry name" value="Amidohydro-rel"/>
</dbReference>
<dbReference type="PANTHER" id="PTHR43668:SF2">
    <property type="entry name" value="ALLANTOINASE"/>
    <property type="match status" value="1"/>
</dbReference>
<proteinExistence type="inferred from homology"/>
<dbReference type="FunFam" id="3.20.20.140:FF:000174">
    <property type="entry name" value="Dihydropyrimidinase-related protein 2"/>
    <property type="match status" value="1"/>
</dbReference>
<dbReference type="InterPro" id="IPR050138">
    <property type="entry name" value="DHOase/Allantoinase_Hydrolase"/>
</dbReference>
<evidence type="ECO:0000313" key="3">
    <source>
        <dbReference type="EMBL" id="RAL22699.1"/>
    </source>
</evidence>
<sequence>MQLILKNARIPQGQGNDTVITNILVNENKIAGFVNHVDGIEAQQVIDLEGKLVVPGCIDPHTHFMDPGFTHRETFETGSASAAAGGLTTIVDMPCCSKPSVRSKDEFHAKWDKVKNNSYIDFGSWGGMTGEDVREDKLDNVWGQVEEGITCFKVYMTPSVPTFPKVTDAEMLEIFAKVAETGLPVGIHAENFDICDFRVKKLRKEGRMDAPAWSEARNNLAEKVAIELVISFAEATGARAHIVHMSTKEGVELVRQAKLRGVPITAETCPHYLVLNYKDALTEFGTFAKVAPPLRETADNEAHWKALADGTIDFVATDHAPYEIPIEKVGEGLNIWDSFPGFPGVETMVPVLVSEGLNKGRLTLQRFVEVTSTNGAILHGLYPQKGHMGMGADADFTVIDLEREYTIDKDKVHTMAKYTPFHGMKLKGKPIMTIVRGTVVYDEDRGGLVGQVGYGQYVRRQTNIHPPRQIQF</sequence>
<name>A0A364K317_9BACL</name>
<dbReference type="GO" id="GO:0004038">
    <property type="term" value="F:allantoinase activity"/>
    <property type="evidence" value="ECO:0007669"/>
    <property type="project" value="TreeGrafter"/>
</dbReference>
<dbReference type="SUPFAM" id="SSF51338">
    <property type="entry name" value="Composite domain of metallo-dependent hydrolases"/>
    <property type="match status" value="1"/>
</dbReference>
<dbReference type="SUPFAM" id="SSF51556">
    <property type="entry name" value="Metallo-dependent hydrolases"/>
    <property type="match status" value="1"/>
</dbReference>
<dbReference type="EMBL" id="QJKK01000008">
    <property type="protein sequence ID" value="RAL22699.1"/>
    <property type="molecule type" value="Genomic_DNA"/>
</dbReference>
<feature type="domain" description="Amidohydrolase-related" evidence="2">
    <location>
        <begin position="52"/>
        <end position="440"/>
    </location>
</feature>
<accession>A0A364K317</accession>
<dbReference type="GO" id="GO:0006145">
    <property type="term" value="P:purine nucleobase catabolic process"/>
    <property type="evidence" value="ECO:0007669"/>
    <property type="project" value="TreeGrafter"/>
</dbReference>
<protein>
    <submittedName>
        <fullName evidence="3">Allantoinase</fullName>
    </submittedName>
</protein>